<dbReference type="GO" id="GO:0016757">
    <property type="term" value="F:glycosyltransferase activity"/>
    <property type="evidence" value="ECO:0007669"/>
    <property type="project" value="UniProtKB-KW"/>
</dbReference>
<keyword evidence="1" id="KW-0328">Glycosyltransferase</keyword>
<dbReference type="SUPFAM" id="SSF51690">
    <property type="entry name" value="Nicotinate/Quinolinate PRTase C-terminal domain-like"/>
    <property type="match status" value="1"/>
</dbReference>
<dbReference type="EC" id="6.3.4.21" evidence="1"/>
<dbReference type="GO" id="GO:0009435">
    <property type="term" value="P:NAD+ biosynthetic process"/>
    <property type="evidence" value="ECO:0007669"/>
    <property type="project" value="UniProtKB-UniPathway"/>
</dbReference>
<dbReference type="GO" id="GO:0004516">
    <property type="term" value="F:nicotinate phosphoribosyltransferase activity"/>
    <property type="evidence" value="ECO:0007669"/>
    <property type="project" value="UniProtKB-EC"/>
</dbReference>
<protein>
    <submittedName>
        <fullName evidence="1">Nicotinate phosphoribosyltransferase pncB1</fullName>
        <ecNumber evidence="1">6.3.4.21</ecNumber>
    </submittedName>
</protein>
<dbReference type="InterPro" id="IPR036068">
    <property type="entry name" value="Nicotinate_pribotase-like_C"/>
</dbReference>
<organism evidence="1">
    <name type="scientific">mine drainage metagenome</name>
    <dbReference type="NCBI Taxonomy" id="410659"/>
    <lineage>
        <taxon>unclassified sequences</taxon>
        <taxon>metagenomes</taxon>
        <taxon>ecological metagenomes</taxon>
    </lineage>
</organism>
<accession>A0A1J5QTT2</accession>
<keyword evidence="1" id="KW-0436">Ligase</keyword>
<keyword evidence="1" id="KW-0808">Transferase</keyword>
<dbReference type="Gene3D" id="3.20.20.70">
    <property type="entry name" value="Aldolase class I"/>
    <property type="match status" value="1"/>
</dbReference>
<dbReference type="UniPathway" id="UPA00253">
    <property type="reaction ID" value="UER00457"/>
</dbReference>
<proteinExistence type="predicted"/>
<gene>
    <name evidence="1" type="primary">pncB1</name>
    <name evidence="1" type="ORF">GALL_373470</name>
</gene>
<dbReference type="InterPro" id="IPR013785">
    <property type="entry name" value="Aldolase_TIM"/>
</dbReference>
<name>A0A1J5QTT2_9ZZZZ</name>
<dbReference type="AlphaFoldDB" id="A0A1J5QTT2"/>
<evidence type="ECO:0000313" key="1">
    <source>
        <dbReference type="EMBL" id="OIQ80899.1"/>
    </source>
</evidence>
<sequence>MEVREQLDRLGATGTRITVTSDLDEYAIAALAAAPVDAYGVGTSLVTGSGAPTCGMVYKMVAREGADGVLAPVAKASPWKVGHGGRKSAARRLDDEARAVEEVVVSGPDDALRAWRPQAGDLRPLHVPLVTSGETDERWTGATGVALAVERHRASRAELPRGARRLSADEAAIPTVTLSL</sequence>
<dbReference type="EMBL" id="MLJW01000997">
    <property type="protein sequence ID" value="OIQ80899.1"/>
    <property type="molecule type" value="Genomic_DNA"/>
</dbReference>
<comment type="caution">
    <text evidence="1">The sequence shown here is derived from an EMBL/GenBank/DDBJ whole genome shotgun (WGS) entry which is preliminary data.</text>
</comment>
<reference evidence="1" key="1">
    <citation type="submission" date="2016-10" db="EMBL/GenBank/DDBJ databases">
        <title>Sequence of Gallionella enrichment culture.</title>
        <authorList>
            <person name="Poehlein A."/>
            <person name="Muehling M."/>
            <person name="Daniel R."/>
        </authorList>
    </citation>
    <scope>NUCLEOTIDE SEQUENCE</scope>
</reference>